<evidence type="ECO:0000259" key="2">
    <source>
        <dbReference type="Pfam" id="PF01719"/>
    </source>
</evidence>
<dbReference type="Pfam" id="PF01719">
    <property type="entry name" value="Rep_OBD"/>
    <property type="match status" value="1"/>
</dbReference>
<dbReference type="EMBL" id="DYWV01000241">
    <property type="protein sequence ID" value="HJF40707.1"/>
    <property type="molecule type" value="Genomic_DNA"/>
</dbReference>
<dbReference type="GO" id="GO:0003724">
    <property type="term" value="F:RNA helicase activity"/>
    <property type="evidence" value="ECO:0007669"/>
    <property type="project" value="InterPro"/>
</dbReference>
<dbReference type="GO" id="GO:0006260">
    <property type="term" value="P:DNA replication"/>
    <property type="evidence" value="ECO:0007669"/>
    <property type="project" value="InterPro"/>
</dbReference>
<proteinExistence type="predicted"/>
<protein>
    <submittedName>
        <fullName evidence="3">AAA family ATPase</fullName>
    </submittedName>
</protein>
<organism evidence="3 4">
    <name type="scientific">Thomasclavelia spiroformis</name>
    <dbReference type="NCBI Taxonomy" id="29348"/>
    <lineage>
        <taxon>Bacteria</taxon>
        <taxon>Bacillati</taxon>
        <taxon>Bacillota</taxon>
        <taxon>Erysipelotrichia</taxon>
        <taxon>Erysipelotrichales</taxon>
        <taxon>Coprobacillaceae</taxon>
        <taxon>Thomasclavelia</taxon>
    </lineage>
</organism>
<dbReference type="GO" id="GO:0003677">
    <property type="term" value="F:DNA binding"/>
    <property type="evidence" value="ECO:0007669"/>
    <property type="project" value="InterPro"/>
</dbReference>
<dbReference type="SUPFAM" id="SSF52540">
    <property type="entry name" value="P-loop containing nucleoside triphosphate hydrolases"/>
    <property type="match status" value="2"/>
</dbReference>
<sequence length="391" mass="45428">MSRTNKSPRSRGMMYTQQLKYSPYKIIDDLKIALETKVKPKRYAIIKHDKDIDDKGNPEEDHWQVMLEFDNPRYVTSIAKLLGDKPQSVHVWNNKISNGFAYLVHRTQNASSKYQYAPSEVVANFDYIEELAKITRQVKKSSTNVKDLLDDLYDGRIKKDDLENALTGSQYGKCCKQIEDVNAKRLQKEAETFRQKLIESGTPVRVIWIYGKPGTGKTTIAKIIAKRENRPYFISGSSRDIFQDYKGEHTVILDELRPKVIEYADLLRITDPYSPGAMAPSRYHDKYLACDLIIITSPYSPISFYDETFGITRQNLIRFLSTCIDTFEQLERRIMLTIHVEDTQFYMTEYDGINREYIPKVNTYKNNPYSATSRQINQMANGEELFEKLFS</sequence>
<gene>
    <name evidence="3" type="ORF">K8V91_07270</name>
</gene>
<dbReference type="GO" id="GO:0003916">
    <property type="term" value="F:DNA topoisomerase activity"/>
    <property type="evidence" value="ECO:0007669"/>
    <property type="project" value="InterPro"/>
</dbReference>
<dbReference type="Proteomes" id="UP000749320">
    <property type="component" value="Unassembled WGS sequence"/>
</dbReference>
<accession>A0A921KL54</accession>
<dbReference type="InterPro" id="IPR027417">
    <property type="entry name" value="P-loop_NTPase"/>
</dbReference>
<feature type="domain" description="Helicase superfamily 3 single-stranded DNA/RNA virus" evidence="1">
    <location>
        <begin position="207"/>
        <end position="297"/>
    </location>
</feature>
<evidence type="ECO:0000259" key="1">
    <source>
        <dbReference type="Pfam" id="PF00910"/>
    </source>
</evidence>
<dbReference type="GO" id="GO:0005727">
    <property type="term" value="C:extrachromosomal circular DNA"/>
    <property type="evidence" value="ECO:0007669"/>
    <property type="project" value="InterPro"/>
</dbReference>
<reference evidence="3" key="2">
    <citation type="submission" date="2021-09" db="EMBL/GenBank/DDBJ databases">
        <authorList>
            <person name="Gilroy R."/>
        </authorList>
    </citation>
    <scope>NUCLEOTIDE SEQUENCE</scope>
    <source>
        <strain evidence="3">CHK193-16274</strain>
    </source>
</reference>
<evidence type="ECO:0000313" key="3">
    <source>
        <dbReference type="EMBL" id="HJF40707.1"/>
    </source>
</evidence>
<dbReference type="Pfam" id="PF00910">
    <property type="entry name" value="RNA_helicase"/>
    <property type="match status" value="1"/>
</dbReference>
<name>A0A921KL54_9FIRM</name>
<comment type="caution">
    <text evidence="3">The sequence shown here is derived from an EMBL/GenBank/DDBJ whole genome shotgun (WGS) entry which is preliminary data.</text>
</comment>
<evidence type="ECO:0000313" key="4">
    <source>
        <dbReference type="Proteomes" id="UP000749320"/>
    </source>
</evidence>
<dbReference type="Gene3D" id="3.40.50.300">
    <property type="entry name" value="P-loop containing nucleotide triphosphate hydrolases"/>
    <property type="match status" value="1"/>
</dbReference>
<dbReference type="GO" id="GO:0003723">
    <property type="term" value="F:RNA binding"/>
    <property type="evidence" value="ECO:0007669"/>
    <property type="project" value="InterPro"/>
</dbReference>
<dbReference type="InterPro" id="IPR002631">
    <property type="entry name" value="Plasmid_rep_OBD"/>
</dbReference>
<dbReference type="InterPro" id="IPR000605">
    <property type="entry name" value="Helicase_SF3_ssDNA/RNA_vir"/>
</dbReference>
<reference evidence="3" key="1">
    <citation type="journal article" date="2021" name="PeerJ">
        <title>Extensive microbial diversity within the chicken gut microbiome revealed by metagenomics and culture.</title>
        <authorList>
            <person name="Gilroy R."/>
            <person name="Ravi A."/>
            <person name="Getino M."/>
            <person name="Pursley I."/>
            <person name="Horton D.L."/>
            <person name="Alikhan N.F."/>
            <person name="Baker D."/>
            <person name="Gharbi K."/>
            <person name="Hall N."/>
            <person name="Watson M."/>
            <person name="Adriaenssens E.M."/>
            <person name="Foster-Nyarko E."/>
            <person name="Jarju S."/>
            <person name="Secka A."/>
            <person name="Antonio M."/>
            <person name="Oren A."/>
            <person name="Chaudhuri R.R."/>
            <person name="La Ragione R."/>
            <person name="Hildebrand F."/>
            <person name="Pallen M.J."/>
        </authorList>
    </citation>
    <scope>NUCLEOTIDE SEQUENCE</scope>
    <source>
        <strain evidence="3">CHK193-16274</strain>
    </source>
</reference>
<feature type="domain" description="Plasmid replication protein origin binding" evidence="2">
    <location>
        <begin position="21"/>
        <end position="126"/>
    </location>
</feature>
<dbReference type="Gene3D" id="3.40.1310.30">
    <property type="match status" value="1"/>
</dbReference>
<dbReference type="AlphaFoldDB" id="A0A921KL54"/>